<name>A0A1I3ZD57_9HYPH</name>
<reference evidence="1 2" key="1">
    <citation type="submission" date="2016-10" db="EMBL/GenBank/DDBJ databases">
        <authorList>
            <person name="Varghese N."/>
            <person name="Submissions S."/>
        </authorList>
    </citation>
    <scope>NUCLEOTIDE SEQUENCE [LARGE SCALE GENOMIC DNA]</scope>
    <source>
        <strain evidence="1 2">DSM 21822</strain>
    </source>
</reference>
<evidence type="ECO:0000313" key="1">
    <source>
        <dbReference type="EMBL" id="SFK41987.1"/>
    </source>
</evidence>
<accession>A0A1I3ZD57</accession>
<evidence type="ECO:0008006" key="3">
    <source>
        <dbReference type="Google" id="ProtNLM"/>
    </source>
</evidence>
<dbReference type="EMBL" id="FOSL01000006">
    <property type="protein sequence ID" value="SFK41987.1"/>
    <property type="molecule type" value="Genomic_DNA"/>
</dbReference>
<dbReference type="RefSeq" id="WP_149760466.1">
    <property type="nucleotide sequence ID" value="NZ_BSPE01000031.1"/>
</dbReference>
<evidence type="ECO:0000313" key="2">
    <source>
        <dbReference type="Proteomes" id="UP000323300"/>
    </source>
</evidence>
<sequence>MATGFVSAVAKASETDQPSLMLDFDAIRQAGSVRASNFDPDFATSLRQWVQAGGKLASILRVKVAQTEATAGDNLPDVFGRYEILGDGLRFIPYFPFERRVTYKASFDPRPFGRRELSEILTLEFSLPGEPDTLPPEVTHVFPSSDHLPENLLRFYVRFSNPMQRGRTEAEILLLGPDGRPAADVLYRAPVELWDASMRQLTILLDPGRLKRGVGPNRELGPPLEVGQEYMLVVGSGMVDLSGNHLPKAFHKRFRVTEAVREHVAVEQWRIAPPAAGSRNPLVLMFPEPLDAALLLQAITVISADGQPVAGRIVVDQCEERWSFAPALPWNAGSYHVRVASGLEDPCGNSVMAAFDRPLRPGSDLTYEAERRSIQFHVA</sequence>
<protein>
    <recommendedName>
        <fullName evidence="3">SbsA Ig-like domain-containing protein</fullName>
    </recommendedName>
</protein>
<dbReference type="OrthoDB" id="246488at2"/>
<dbReference type="AlphaFoldDB" id="A0A1I3ZD57"/>
<dbReference type="Proteomes" id="UP000323300">
    <property type="component" value="Unassembled WGS sequence"/>
</dbReference>
<keyword evidence="2" id="KW-1185">Reference proteome</keyword>
<gene>
    <name evidence="1" type="ORF">SAMN04488498_106103</name>
</gene>
<organism evidence="1 2">
    <name type="scientific">Neomesorhizobium albiziae</name>
    <dbReference type="NCBI Taxonomy" id="335020"/>
    <lineage>
        <taxon>Bacteria</taxon>
        <taxon>Pseudomonadati</taxon>
        <taxon>Pseudomonadota</taxon>
        <taxon>Alphaproteobacteria</taxon>
        <taxon>Hyphomicrobiales</taxon>
        <taxon>Phyllobacteriaceae</taxon>
        <taxon>Neomesorhizobium</taxon>
    </lineage>
</organism>
<proteinExistence type="predicted"/>